<name>A0ABQ3XPD6_9ACTN</name>
<dbReference type="Proteomes" id="UP000612282">
    <property type="component" value="Unassembled WGS sequence"/>
</dbReference>
<evidence type="ECO:0000313" key="3">
    <source>
        <dbReference type="Proteomes" id="UP000612282"/>
    </source>
</evidence>
<dbReference type="InterPro" id="IPR037883">
    <property type="entry name" value="Knr4/Smi1-like_sf"/>
</dbReference>
<feature type="domain" description="Knr4/Smi1-like" evidence="1">
    <location>
        <begin position="32"/>
        <end position="170"/>
    </location>
</feature>
<gene>
    <name evidence="2" type="ORF">Aco03nite_087550</name>
</gene>
<dbReference type="RefSeq" id="WP_203807281.1">
    <property type="nucleotide sequence ID" value="NZ_BAAAQE010000009.1"/>
</dbReference>
<dbReference type="Pfam" id="PF09346">
    <property type="entry name" value="SMI1_KNR4"/>
    <property type="match status" value="1"/>
</dbReference>
<dbReference type="SUPFAM" id="SSF160631">
    <property type="entry name" value="SMI1/KNR4-like"/>
    <property type="match status" value="1"/>
</dbReference>
<dbReference type="SMART" id="SM00860">
    <property type="entry name" value="SMI1_KNR4"/>
    <property type="match status" value="1"/>
</dbReference>
<evidence type="ECO:0000313" key="2">
    <source>
        <dbReference type="EMBL" id="GID60351.1"/>
    </source>
</evidence>
<evidence type="ECO:0000259" key="1">
    <source>
        <dbReference type="SMART" id="SM00860"/>
    </source>
</evidence>
<proteinExistence type="predicted"/>
<dbReference type="EMBL" id="BOMG01000106">
    <property type="protein sequence ID" value="GID60351.1"/>
    <property type="molecule type" value="Genomic_DNA"/>
</dbReference>
<organism evidence="2 3">
    <name type="scientific">Actinoplanes couchii</name>
    <dbReference type="NCBI Taxonomy" id="403638"/>
    <lineage>
        <taxon>Bacteria</taxon>
        <taxon>Bacillati</taxon>
        <taxon>Actinomycetota</taxon>
        <taxon>Actinomycetes</taxon>
        <taxon>Micromonosporales</taxon>
        <taxon>Micromonosporaceae</taxon>
        <taxon>Actinoplanes</taxon>
    </lineage>
</organism>
<accession>A0ABQ3XPD6</accession>
<protein>
    <recommendedName>
        <fullName evidence="1">Knr4/Smi1-like domain-containing protein</fullName>
    </recommendedName>
</protein>
<reference evidence="2 3" key="1">
    <citation type="submission" date="2021-01" db="EMBL/GenBank/DDBJ databases">
        <title>Whole genome shotgun sequence of Actinoplanes couchii NBRC 106145.</title>
        <authorList>
            <person name="Komaki H."/>
            <person name="Tamura T."/>
        </authorList>
    </citation>
    <scope>NUCLEOTIDE SEQUENCE [LARGE SCALE GENOMIC DNA]</scope>
    <source>
        <strain evidence="2 3">NBRC 106145</strain>
    </source>
</reference>
<keyword evidence="3" id="KW-1185">Reference proteome</keyword>
<sequence>MKRSELVGDSWTKILAWFARHAPDQIDGFRAPATEPDLRAVEEAMGVRLPADQRAWWRLADGTDEERLIELVPMAFRPLSTGRARKFHRGIVDLAPKVPELPEWMAEPAGSPTYGTWLPQWLPVARDFGGDFLFLDLRRGPRFGCVGIHRNDDWQYDGPDWPNVAAMLAEVAGALTGGTEFDRWHAGVEDGCLTWLMD</sequence>
<comment type="caution">
    <text evidence="2">The sequence shown here is derived from an EMBL/GenBank/DDBJ whole genome shotgun (WGS) entry which is preliminary data.</text>
</comment>
<dbReference type="InterPro" id="IPR018958">
    <property type="entry name" value="Knr4/Smi1-like_dom"/>
</dbReference>